<dbReference type="OrthoDB" id="6336824at2759"/>
<dbReference type="EMBL" id="CAKKLH010000099">
    <property type="protein sequence ID" value="CAH0102940.1"/>
    <property type="molecule type" value="Genomic_DNA"/>
</dbReference>
<feature type="compositionally biased region" description="Basic and acidic residues" evidence="1">
    <location>
        <begin position="52"/>
        <end position="66"/>
    </location>
</feature>
<organism evidence="2 3">
    <name type="scientific">Daphnia galeata</name>
    <dbReference type="NCBI Taxonomy" id="27404"/>
    <lineage>
        <taxon>Eukaryota</taxon>
        <taxon>Metazoa</taxon>
        <taxon>Ecdysozoa</taxon>
        <taxon>Arthropoda</taxon>
        <taxon>Crustacea</taxon>
        <taxon>Branchiopoda</taxon>
        <taxon>Diplostraca</taxon>
        <taxon>Cladocera</taxon>
        <taxon>Anomopoda</taxon>
        <taxon>Daphniidae</taxon>
        <taxon>Daphnia</taxon>
    </lineage>
</organism>
<evidence type="ECO:0000313" key="2">
    <source>
        <dbReference type="EMBL" id="CAH0102940.1"/>
    </source>
</evidence>
<protein>
    <submittedName>
        <fullName evidence="2">Uncharacterized protein</fullName>
    </submittedName>
</protein>
<name>A0A8J2W2Y4_9CRUS</name>
<keyword evidence="3" id="KW-1185">Reference proteome</keyword>
<evidence type="ECO:0000256" key="1">
    <source>
        <dbReference type="SAM" id="MobiDB-lite"/>
    </source>
</evidence>
<accession>A0A8J2W2Y4</accession>
<evidence type="ECO:0000313" key="3">
    <source>
        <dbReference type="Proteomes" id="UP000789390"/>
    </source>
</evidence>
<proteinExistence type="predicted"/>
<comment type="caution">
    <text evidence="2">The sequence shown here is derived from an EMBL/GenBank/DDBJ whole genome shotgun (WGS) entry which is preliminary data.</text>
</comment>
<sequence length="82" mass="8945">MKNPISTMKWAAIGGVVLGFLGVMKISGNLNREFFAELLMMVPARKTLSSHQDQEQQDRASADLSKKSSLLPPGTEATIIIK</sequence>
<gene>
    <name evidence="2" type="ORF">DGAL_LOCUS5467</name>
</gene>
<dbReference type="AlphaFoldDB" id="A0A8J2W2Y4"/>
<feature type="region of interest" description="Disordered" evidence="1">
    <location>
        <begin position="47"/>
        <end position="82"/>
    </location>
</feature>
<dbReference type="Proteomes" id="UP000789390">
    <property type="component" value="Unassembled WGS sequence"/>
</dbReference>
<reference evidence="2" key="1">
    <citation type="submission" date="2021-11" db="EMBL/GenBank/DDBJ databases">
        <authorList>
            <person name="Schell T."/>
        </authorList>
    </citation>
    <scope>NUCLEOTIDE SEQUENCE</scope>
    <source>
        <strain evidence="2">M5</strain>
    </source>
</reference>